<dbReference type="CDD" id="cd16917">
    <property type="entry name" value="HATPase_UhpB-NarQ-NarX-like"/>
    <property type="match status" value="1"/>
</dbReference>
<dbReference type="Pfam" id="PF07730">
    <property type="entry name" value="HisKA_3"/>
    <property type="match status" value="1"/>
</dbReference>
<dbReference type="InterPro" id="IPR003594">
    <property type="entry name" value="HATPase_dom"/>
</dbReference>
<evidence type="ECO:0000313" key="12">
    <source>
        <dbReference type="EMBL" id="ONM49463.1"/>
    </source>
</evidence>
<evidence type="ECO:0000256" key="3">
    <source>
        <dbReference type="ARBA" id="ARBA00022553"/>
    </source>
</evidence>
<comment type="catalytic activity">
    <reaction evidence="1">
        <text>ATP + protein L-histidine = ADP + protein N-phospho-L-histidine.</text>
        <dbReference type="EC" id="2.7.13.3"/>
    </reaction>
</comment>
<dbReference type="InterPro" id="IPR011712">
    <property type="entry name" value="Sig_transdc_His_kin_sub3_dim/P"/>
</dbReference>
<evidence type="ECO:0000256" key="8">
    <source>
        <dbReference type="ARBA" id="ARBA00023012"/>
    </source>
</evidence>
<dbReference type="InterPro" id="IPR036890">
    <property type="entry name" value="HATPase_C_sf"/>
</dbReference>
<keyword evidence="4" id="KW-0808">Transferase</keyword>
<evidence type="ECO:0000256" key="6">
    <source>
        <dbReference type="ARBA" id="ARBA00022777"/>
    </source>
</evidence>
<feature type="transmembrane region" description="Helical" evidence="9">
    <location>
        <begin position="79"/>
        <end position="106"/>
    </location>
</feature>
<keyword evidence="7" id="KW-0067">ATP-binding</keyword>
<dbReference type="PANTHER" id="PTHR24421">
    <property type="entry name" value="NITRATE/NITRITE SENSOR PROTEIN NARX-RELATED"/>
    <property type="match status" value="1"/>
</dbReference>
<feature type="domain" description="Histidine kinase/HSP90-like ATPase" evidence="10">
    <location>
        <begin position="295"/>
        <end position="373"/>
    </location>
</feature>
<keyword evidence="9" id="KW-0812">Transmembrane</keyword>
<evidence type="ECO:0000256" key="1">
    <source>
        <dbReference type="ARBA" id="ARBA00000085"/>
    </source>
</evidence>
<evidence type="ECO:0000259" key="11">
    <source>
        <dbReference type="Pfam" id="PF07730"/>
    </source>
</evidence>
<dbReference type="Pfam" id="PF02518">
    <property type="entry name" value="HATPase_c"/>
    <property type="match status" value="1"/>
</dbReference>
<protein>
    <recommendedName>
        <fullName evidence="2">histidine kinase</fullName>
        <ecNumber evidence="2">2.7.13.3</ecNumber>
    </recommendedName>
</protein>
<evidence type="ECO:0000259" key="10">
    <source>
        <dbReference type="Pfam" id="PF02518"/>
    </source>
</evidence>
<comment type="caution">
    <text evidence="12">The sequence shown here is derived from an EMBL/GenBank/DDBJ whole genome shotgun (WGS) entry which is preliminary data.</text>
</comment>
<dbReference type="Proteomes" id="UP000188836">
    <property type="component" value="Unassembled WGS sequence"/>
</dbReference>
<proteinExistence type="predicted"/>
<evidence type="ECO:0000256" key="9">
    <source>
        <dbReference type="SAM" id="Phobius"/>
    </source>
</evidence>
<evidence type="ECO:0000313" key="13">
    <source>
        <dbReference type="Proteomes" id="UP000188836"/>
    </source>
</evidence>
<dbReference type="GO" id="GO:0000155">
    <property type="term" value="F:phosphorelay sensor kinase activity"/>
    <property type="evidence" value="ECO:0007669"/>
    <property type="project" value="InterPro"/>
</dbReference>
<dbReference type="SUPFAM" id="SSF55874">
    <property type="entry name" value="ATPase domain of HSP90 chaperone/DNA topoisomerase II/histidine kinase"/>
    <property type="match status" value="1"/>
</dbReference>
<evidence type="ECO:0000256" key="5">
    <source>
        <dbReference type="ARBA" id="ARBA00022741"/>
    </source>
</evidence>
<evidence type="ECO:0000256" key="4">
    <source>
        <dbReference type="ARBA" id="ARBA00022679"/>
    </source>
</evidence>
<feature type="domain" description="Signal transduction histidine kinase subgroup 3 dimerisation and phosphoacceptor" evidence="11">
    <location>
        <begin position="189"/>
        <end position="252"/>
    </location>
</feature>
<gene>
    <name evidence="12" type="ORF">B0T46_06215</name>
</gene>
<name>A0A1W0BBM4_9NOCA</name>
<dbReference type="AlphaFoldDB" id="A0A1W0BBM4"/>
<accession>A0A1W0BBM4</accession>
<evidence type="ECO:0000256" key="2">
    <source>
        <dbReference type="ARBA" id="ARBA00012438"/>
    </source>
</evidence>
<dbReference type="STRING" id="1538463.B0T36_19360"/>
<dbReference type="GO" id="GO:0005524">
    <property type="term" value="F:ATP binding"/>
    <property type="evidence" value="ECO:0007669"/>
    <property type="project" value="UniProtKB-KW"/>
</dbReference>
<dbReference type="EMBL" id="MUMY01000004">
    <property type="protein sequence ID" value="ONM49463.1"/>
    <property type="molecule type" value="Genomic_DNA"/>
</dbReference>
<keyword evidence="3" id="KW-0597">Phosphoprotein</keyword>
<reference evidence="12 13" key="1">
    <citation type="journal article" date="2016" name="Antonie Van Leeuwenhoek">
        <title>Nocardia donostiensis sp. nov., isolated from human respiratory specimens.</title>
        <authorList>
            <person name="Ercibengoa M."/>
            <person name="Bell M."/>
            <person name="Marimon J.M."/>
            <person name="Humrighouse B."/>
            <person name="Klenk H.P."/>
            <person name="Potter G."/>
            <person name="Perez-Trallero E."/>
        </authorList>
    </citation>
    <scope>NUCLEOTIDE SEQUENCE [LARGE SCALE GENOMIC DNA]</scope>
    <source>
        <strain evidence="12 13">X1655</strain>
    </source>
</reference>
<keyword evidence="8" id="KW-0902">Two-component regulatory system</keyword>
<feature type="transmembrane region" description="Helical" evidence="9">
    <location>
        <begin position="127"/>
        <end position="147"/>
    </location>
</feature>
<evidence type="ECO:0000256" key="7">
    <source>
        <dbReference type="ARBA" id="ARBA00022840"/>
    </source>
</evidence>
<dbReference type="Gene3D" id="1.20.5.1930">
    <property type="match status" value="1"/>
</dbReference>
<dbReference type="InterPro" id="IPR050482">
    <property type="entry name" value="Sensor_HK_TwoCompSys"/>
</dbReference>
<dbReference type="EC" id="2.7.13.3" evidence="2"/>
<keyword evidence="6" id="KW-0418">Kinase</keyword>
<organism evidence="12 13">
    <name type="scientific">Nocardia donostiensis</name>
    <dbReference type="NCBI Taxonomy" id="1538463"/>
    <lineage>
        <taxon>Bacteria</taxon>
        <taxon>Bacillati</taxon>
        <taxon>Actinomycetota</taxon>
        <taxon>Actinomycetes</taxon>
        <taxon>Mycobacteriales</taxon>
        <taxon>Nocardiaceae</taxon>
        <taxon>Nocardia</taxon>
    </lineage>
</organism>
<keyword evidence="5" id="KW-0547">Nucleotide-binding</keyword>
<feature type="transmembrane region" description="Helical" evidence="9">
    <location>
        <begin position="12"/>
        <end position="38"/>
    </location>
</feature>
<dbReference type="GO" id="GO:0046983">
    <property type="term" value="F:protein dimerization activity"/>
    <property type="evidence" value="ECO:0007669"/>
    <property type="project" value="InterPro"/>
</dbReference>
<dbReference type="RefSeq" id="WP_077115521.1">
    <property type="nucleotide sequence ID" value="NZ_LOKT01000013.1"/>
</dbReference>
<keyword evidence="9" id="KW-0472">Membrane</keyword>
<keyword evidence="13" id="KW-1185">Reference proteome</keyword>
<dbReference type="PANTHER" id="PTHR24421:SF10">
    <property type="entry name" value="NITRATE_NITRITE SENSOR PROTEIN NARQ"/>
    <property type="match status" value="1"/>
</dbReference>
<dbReference type="Gene3D" id="3.30.565.10">
    <property type="entry name" value="Histidine kinase-like ATPase, C-terminal domain"/>
    <property type="match status" value="1"/>
</dbReference>
<sequence length="375" mass="39661">MRIFPQRGARRCAAVLIGTVLGVGTVVLDLAAAVAGLFGPRHPQRVVALERRRLGLLLGKPPAGEPTGQRAVGYLSLRIALGLLGGVILALLGAGVMVGVALVYGASTGAAVPVVDAPEPGQVRWKTVLVVLLPGLIFAFLTVQGLLSVTRAELWAWRFFAKPGAGELAERVAQLTTTRAEVTEVIDEERRRIERDLHDGVQQRVVALSIILARVNRETDAGVRADLYQRARAETGQLLDELRDVSWRIYPAMLARDGLHATLEALADRTPLPTRLDIDLPARPPRPVESACYFTASEAITNAIKHSGAAALEIAVGRTGEAVRLRVRDDGCGGADPTGHGLSGIAARIHALDGTFTVDSPAGGPTTITAEVPCA</sequence>
<dbReference type="OrthoDB" id="5242012at2"/>
<keyword evidence="9" id="KW-1133">Transmembrane helix</keyword>
<dbReference type="GO" id="GO:0016020">
    <property type="term" value="C:membrane"/>
    <property type="evidence" value="ECO:0007669"/>
    <property type="project" value="InterPro"/>
</dbReference>